<evidence type="ECO:0000313" key="2">
    <source>
        <dbReference type="EMBL" id="KAG6948909.1"/>
    </source>
</evidence>
<dbReference type="GO" id="GO:0010165">
    <property type="term" value="P:response to X-ray"/>
    <property type="evidence" value="ECO:0007669"/>
    <property type="project" value="TreeGrafter"/>
</dbReference>
<feature type="compositionally biased region" description="Pro residues" evidence="1">
    <location>
        <begin position="345"/>
        <end position="361"/>
    </location>
</feature>
<dbReference type="Proteomes" id="UP000688947">
    <property type="component" value="Unassembled WGS sequence"/>
</dbReference>
<dbReference type="GO" id="GO:0006303">
    <property type="term" value="P:double-strand break repair via nonhomologous end joining"/>
    <property type="evidence" value="ECO:0007669"/>
    <property type="project" value="TreeGrafter"/>
</dbReference>
<sequence>MSLAEVGVVDSDASTPSSMSLFMHCSRLAASSSSPAAIRVQLLDPPALYAAEVSSRHKPRALDCSGVEYVAVVEKALSPMTDTKSRFEFRWSRQKRTLTFMERSEFAMKFCAIDFQVTESGDKWRMLLHQVAAQQKKERKLIDDKCSRVTQLEMLLEQKEKLLETALVAKQSTEDCLIQGFCAVLNAKKDEIKRLQDEVEMVQRYEAKPVAKTKPMLKRARKATGAKLKRKKKEEDSDESSNDENDESMGTEEKEGELKRAKREAVNAYRELPENLKHSSVRISSAEDLLSSMDDIIKNEAEVDEATQRGDMMQMKSEPVLASQESKMESKSRLGKVTPMTTEPAAPPEPVKPTRSAPPPVDKSLDSEEEDILDMLS</sequence>
<dbReference type="GO" id="GO:0032807">
    <property type="term" value="C:DNA ligase IV complex"/>
    <property type="evidence" value="ECO:0007669"/>
    <property type="project" value="TreeGrafter"/>
</dbReference>
<feature type="region of interest" description="Disordered" evidence="1">
    <location>
        <begin position="212"/>
        <end position="262"/>
    </location>
</feature>
<comment type="caution">
    <text evidence="2">The sequence shown here is derived from an EMBL/GenBank/DDBJ whole genome shotgun (WGS) entry which is preliminary data.</text>
</comment>
<gene>
    <name evidence="2" type="ORF">JG687_00015189</name>
</gene>
<dbReference type="PANTHER" id="PTHR28559:SF1">
    <property type="entry name" value="DNA REPAIR PROTEIN XRCC4"/>
    <property type="match status" value="1"/>
</dbReference>
<dbReference type="EMBL" id="JAENGZ010001318">
    <property type="protein sequence ID" value="KAG6948909.1"/>
    <property type="molecule type" value="Genomic_DNA"/>
</dbReference>
<dbReference type="GO" id="GO:0005958">
    <property type="term" value="C:DNA-dependent protein kinase-DNA ligase 4 complex"/>
    <property type="evidence" value="ECO:0007669"/>
    <property type="project" value="TreeGrafter"/>
</dbReference>
<protein>
    <recommendedName>
        <fullName evidence="4">DNA repair protein XRCC4, C-terminal</fullName>
    </recommendedName>
</protein>
<dbReference type="AlphaFoldDB" id="A0A8T1TWK8"/>
<reference evidence="2" key="1">
    <citation type="submission" date="2021-01" db="EMBL/GenBank/DDBJ databases">
        <title>Phytophthora aleatoria, a newly-described species from Pinus radiata is distinct from Phytophthora cactorum isolates based on comparative genomics.</title>
        <authorList>
            <person name="Mcdougal R."/>
            <person name="Panda P."/>
            <person name="Williams N."/>
            <person name="Studholme D.J."/>
        </authorList>
    </citation>
    <scope>NUCLEOTIDE SEQUENCE</scope>
    <source>
        <strain evidence="2">NZFS 3830</strain>
    </source>
</reference>
<name>A0A8T1TWK8_9STRA</name>
<evidence type="ECO:0008006" key="4">
    <source>
        <dbReference type="Google" id="ProtNLM"/>
    </source>
</evidence>
<dbReference type="InterPro" id="IPR010585">
    <property type="entry name" value="DNA_repair_prot_XRCC4"/>
</dbReference>
<evidence type="ECO:0000256" key="1">
    <source>
        <dbReference type="SAM" id="MobiDB-lite"/>
    </source>
</evidence>
<dbReference type="OrthoDB" id="68141at2759"/>
<dbReference type="VEuPathDB" id="FungiDB:PC110_g13217"/>
<feature type="compositionally biased region" description="Basic residues" evidence="1">
    <location>
        <begin position="215"/>
        <end position="232"/>
    </location>
</feature>
<feature type="compositionally biased region" description="Acidic residues" evidence="1">
    <location>
        <begin position="236"/>
        <end position="250"/>
    </location>
</feature>
<organism evidence="2 3">
    <name type="scientific">Phytophthora cactorum</name>
    <dbReference type="NCBI Taxonomy" id="29920"/>
    <lineage>
        <taxon>Eukaryota</taxon>
        <taxon>Sar</taxon>
        <taxon>Stramenopiles</taxon>
        <taxon>Oomycota</taxon>
        <taxon>Peronosporomycetes</taxon>
        <taxon>Peronosporales</taxon>
        <taxon>Peronosporaceae</taxon>
        <taxon>Phytophthora</taxon>
    </lineage>
</organism>
<feature type="compositionally biased region" description="Basic and acidic residues" evidence="1">
    <location>
        <begin position="251"/>
        <end position="262"/>
    </location>
</feature>
<evidence type="ECO:0000313" key="3">
    <source>
        <dbReference type="Proteomes" id="UP000688947"/>
    </source>
</evidence>
<dbReference type="GO" id="GO:0003677">
    <property type="term" value="F:DNA binding"/>
    <property type="evidence" value="ECO:0007669"/>
    <property type="project" value="InterPro"/>
</dbReference>
<feature type="compositionally biased region" description="Acidic residues" evidence="1">
    <location>
        <begin position="367"/>
        <end position="377"/>
    </location>
</feature>
<dbReference type="GO" id="GO:0006310">
    <property type="term" value="P:DNA recombination"/>
    <property type="evidence" value="ECO:0007669"/>
    <property type="project" value="InterPro"/>
</dbReference>
<dbReference type="PANTHER" id="PTHR28559">
    <property type="entry name" value="DNA REPAIR PROTEIN XRCC4"/>
    <property type="match status" value="1"/>
</dbReference>
<proteinExistence type="predicted"/>
<accession>A0A8T1TWK8</accession>
<feature type="region of interest" description="Disordered" evidence="1">
    <location>
        <begin position="300"/>
        <end position="377"/>
    </location>
</feature>